<accession>A0A0S1SHI6</accession>
<dbReference type="EMBL" id="CP013065">
    <property type="protein sequence ID" value="ALM13235.1"/>
    <property type="molecule type" value="Genomic_DNA"/>
</dbReference>
<reference evidence="2" key="1">
    <citation type="submission" date="2015-10" db="EMBL/GenBank/DDBJ databases">
        <title>Analysis of five complete genome sequences for members of the class Peribacteria in the recently recognized Peregrinibacteria bacterial phylum.</title>
        <authorList>
            <person name="Anantharaman K."/>
            <person name="Brown C.T."/>
            <person name="Burstein D."/>
            <person name="Castelle C.J."/>
            <person name="Probst A.J."/>
            <person name="Thomas B.C."/>
            <person name="Williams K.H."/>
            <person name="Banfield J.F."/>
        </authorList>
    </citation>
    <scope>NUCLEOTIDE SEQUENCE [LARGE SCALE GENOMIC DNA]</scope>
</reference>
<dbReference type="STRING" id="1735162.PeribacterB2_0548"/>
<organism evidence="1 2">
    <name type="scientific">Candidatus Peribacter riflensis</name>
    <dbReference type="NCBI Taxonomy" id="1735162"/>
    <lineage>
        <taxon>Bacteria</taxon>
        <taxon>Candidatus Peregrinibacteriota</taxon>
        <taxon>Candidatus Peribacteria</taxon>
        <taxon>Candidatus Peribacterales</taxon>
        <taxon>Candidatus Peribacteraceae</taxon>
        <taxon>Candidatus Peribacter</taxon>
    </lineage>
</organism>
<dbReference type="KEGG" id="prf:PeribacterA2_0549"/>
<proteinExistence type="predicted"/>
<accession>A0A0S1SLM6</accession>
<name>A0A0S1SHI6_9BACT</name>
<reference evidence="1 2" key="2">
    <citation type="journal article" date="2016" name="PeerJ">
        <title>Analysis of five complete genome sequences for members of the class Peribacteria in the recently recognized Peregrinibacteria bacterial phylum.</title>
        <authorList>
            <person name="Anantharaman K."/>
            <person name="Brown C.T."/>
            <person name="Burstein D."/>
            <person name="Castelle C.J."/>
            <person name="Probst A.J."/>
            <person name="Thomas B.C."/>
            <person name="Williams K.H."/>
            <person name="Banfield J.F."/>
        </authorList>
    </citation>
    <scope>NUCLEOTIDE SEQUENCE [LARGE SCALE GENOMIC DNA]</scope>
    <source>
        <strain evidence="1">RIFOXYD1_FULL_PER-ii_59_16</strain>
    </source>
</reference>
<evidence type="ECO:0000313" key="2">
    <source>
        <dbReference type="Proteomes" id="UP000069135"/>
    </source>
</evidence>
<gene>
    <name evidence="1" type="ORF">PeribacterD1_0549</name>
</gene>
<protein>
    <submittedName>
        <fullName evidence="1">Uncharacterized protein</fullName>
    </submittedName>
</protein>
<accession>A0A0S1SV59</accession>
<dbReference type="AlphaFoldDB" id="A0A0S1SHI6"/>
<accession>A0A0S1SQK9</accession>
<sequence length="51" mass="5879">MYQNAAGAFGACFVNAAFGTWHRHRLPRRFWYMSRTGAQRLVRGCSLPFTL</sequence>
<evidence type="ECO:0000313" key="1">
    <source>
        <dbReference type="EMBL" id="ALM13235.1"/>
    </source>
</evidence>
<dbReference type="Proteomes" id="UP000069135">
    <property type="component" value="Chromosome"/>
</dbReference>
<accession>A0A0S1STK4</accession>